<sequence>MLNLESTAPNVYTEFINGNFVVKRLPGTFNTISVDQALQHVNKTSKDAGDESFANMHRFTLQLYTDNKDINSINYLRGILASSRTVDKLPPTEDSLRQHCLRAHYQTHIWLNALTPKHSFLNYSEYGWKVENSVVFPILQTLPSIPTNLTVFTSCRCKKDCHTKWCSCKKNNISCSGSCRCLGQKSCRNVNPSVVTTNVIDKNDGSDCDDTDDE</sequence>
<name>A0AAV8YRE2_9CUCU</name>
<proteinExistence type="predicted"/>
<evidence type="ECO:0000313" key="2">
    <source>
        <dbReference type="Proteomes" id="UP001162162"/>
    </source>
</evidence>
<gene>
    <name evidence="1" type="ORF">NQ318_023519</name>
</gene>
<dbReference type="Proteomes" id="UP001162162">
    <property type="component" value="Unassembled WGS sequence"/>
</dbReference>
<comment type="caution">
    <text evidence="1">The sequence shown here is derived from an EMBL/GenBank/DDBJ whole genome shotgun (WGS) entry which is preliminary data.</text>
</comment>
<organism evidence="1 2">
    <name type="scientific">Aromia moschata</name>
    <dbReference type="NCBI Taxonomy" id="1265417"/>
    <lineage>
        <taxon>Eukaryota</taxon>
        <taxon>Metazoa</taxon>
        <taxon>Ecdysozoa</taxon>
        <taxon>Arthropoda</taxon>
        <taxon>Hexapoda</taxon>
        <taxon>Insecta</taxon>
        <taxon>Pterygota</taxon>
        <taxon>Neoptera</taxon>
        <taxon>Endopterygota</taxon>
        <taxon>Coleoptera</taxon>
        <taxon>Polyphaga</taxon>
        <taxon>Cucujiformia</taxon>
        <taxon>Chrysomeloidea</taxon>
        <taxon>Cerambycidae</taxon>
        <taxon>Cerambycinae</taxon>
        <taxon>Callichromatini</taxon>
        <taxon>Aromia</taxon>
    </lineage>
</organism>
<dbReference type="EMBL" id="JAPWTK010000056">
    <property type="protein sequence ID" value="KAJ8953402.1"/>
    <property type="molecule type" value="Genomic_DNA"/>
</dbReference>
<evidence type="ECO:0008006" key="3">
    <source>
        <dbReference type="Google" id="ProtNLM"/>
    </source>
</evidence>
<dbReference type="AlphaFoldDB" id="A0AAV8YRE2"/>
<evidence type="ECO:0000313" key="1">
    <source>
        <dbReference type="EMBL" id="KAJ8953402.1"/>
    </source>
</evidence>
<reference evidence="1" key="1">
    <citation type="journal article" date="2023" name="Insect Mol. Biol.">
        <title>Genome sequencing provides insights into the evolution of gene families encoding plant cell wall-degrading enzymes in longhorned beetles.</title>
        <authorList>
            <person name="Shin N.R."/>
            <person name="Okamura Y."/>
            <person name="Kirsch R."/>
            <person name="Pauchet Y."/>
        </authorList>
    </citation>
    <scope>NUCLEOTIDE SEQUENCE</scope>
    <source>
        <strain evidence="1">AMC_N1</strain>
    </source>
</reference>
<protein>
    <recommendedName>
        <fullName evidence="3">Tesmin/TSO1-like CXC domain-containing protein</fullName>
    </recommendedName>
</protein>
<keyword evidence="2" id="KW-1185">Reference proteome</keyword>
<accession>A0AAV8YRE2</accession>